<dbReference type="Proteomes" id="UP000499080">
    <property type="component" value="Unassembled WGS sequence"/>
</dbReference>
<feature type="non-terminal residue" evidence="1">
    <location>
        <position position="1"/>
    </location>
</feature>
<dbReference type="EMBL" id="BGPR01137136">
    <property type="protein sequence ID" value="GBN59422.1"/>
    <property type="molecule type" value="Genomic_DNA"/>
</dbReference>
<reference evidence="1 2" key="1">
    <citation type="journal article" date="2019" name="Sci. Rep.">
        <title>Orb-weaving spider Araneus ventricosus genome elucidates the spidroin gene catalogue.</title>
        <authorList>
            <person name="Kono N."/>
            <person name="Nakamura H."/>
            <person name="Ohtoshi R."/>
            <person name="Moran D.A.P."/>
            <person name="Shinohara A."/>
            <person name="Yoshida Y."/>
            <person name="Fujiwara M."/>
            <person name="Mori M."/>
            <person name="Tomita M."/>
            <person name="Arakawa K."/>
        </authorList>
    </citation>
    <scope>NUCLEOTIDE SEQUENCE [LARGE SCALE GENOMIC DNA]</scope>
</reference>
<protein>
    <submittedName>
        <fullName evidence="1">Uncharacterized protein</fullName>
    </submittedName>
</protein>
<accession>A0A4Y2Q846</accession>
<keyword evidence="2" id="KW-1185">Reference proteome</keyword>
<proteinExistence type="predicted"/>
<sequence>IAKFLLELSRPLPKIGVKLRSRGLPFHELRPRFVLFPVVITRRINVARGFVSAFVVSRIAEVNSWSVKGGKSGQTVSVRSSAAERFAKTARLVGIPPNTVHKYEPRATRGFSKPRAINTRLKSG</sequence>
<organism evidence="1 2">
    <name type="scientific">Araneus ventricosus</name>
    <name type="common">Orbweaver spider</name>
    <name type="synonym">Epeira ventricosa</name>
    <dbReference type="NCBI Taxonomy" id="182803"/>
    <lineage>
        <taxon>Eukaryota</taxon>
        <taxon>Metazoa</taxon>
        <taxon>Ecdysozoa</taxon>
        <taxon>Arthropoda</taxon>
        <taxon>Chelicerata</taxon>
        <taxon>Arachnida</taxon>
        <taxon>Araneae</taxon>
        <taxon>Araneomorphae</taxon>
        <taxon>Entelegynae</taxon>
        <taxon>Araneoidea</taxon>
        <taxon>Araneidae</taxon>
        <taxon>Araneus</taxon>
    </lineage>
</organism>
<name>A0A4Y2Q846_ARAVE</name>
<evidence type="ECO:0000313" key="1">
    <source>
        <dbReference type="EMBL" id="GBN59422.1"/>
    </source>
</evidence>
<dbReference type="AlphaFoldDB" id="A0A4Y2Q846"/>
<gene>
    <name evidence="1" type="ORF">AVEN_43949_1</name>
</gene>
<comment type="caution">
    <text evidence="1">The sequence shown here is derived from an EMBL/GenBank/DDBJ whole genome shotgun (WGS) entry which is preliminary data.</text>
</comment>
<evidence type="ECO:0000313" key="2">
    <source>
        <dbReference type="Proteomes" id="UP000499080"/>
    </source>
</evidence>